<keyword evidence="9" id="KW-0560">Oxidoreductase</keyword>
<evidence type="ECO:0000313" key="16">
    <source>
        <dbReference type="Proteomes" id="UP001346149"/>
    </source>
</evidence>
<keyword evidence="8" id="KW-0479">Metal-binding</keyword>
<evidence type="ECO:0000256" key="9">
    <source>
        <dbReference type="ARBA" id="ARBA00023002"/>
    </source>
</evidence>
<evidence type="ECO:0000256" key="5">
    <source>
        <dbReference type="ARBA" id="ARBA00012313"/>
    </source>
</evidence>
<feature type="domain" description="Plant heme peroxidase family profile" evidence="14">
    <location>
        <begin position="64"/>
        <end position="138"/>
    </location>
</feature>
<dbReference type="GO" id="GO:0140825">
    <property type="term" value="F:lactoperoxidase activity"/>
    <property type="evidence" value="ECO:0007669"/>
    <property type="project" value="UniProtKB-EC"/>
</dbReference>
<comment type="cofactor">
    <cofactor evidence="2">
        <name>Ca(2+)</name>
        <dbReference type="ChEBI" id="CHEBI:29108"/>
    </cofactor>
</comment>
<dbReference type="PROSITE" id="PS50873">
    <property type="entry name" value="PEROXIDASE_4"/>
    <property type="match status" value="1"/>
</dbReference>
<dbReference type="InterPro" id="IPR002016">
    <property type="entry name" value="Haem_peroxidase"/>
</dbReference>
<dbReference type="GO" id="GO:0046872">
    <property type="term" value="F:metal ion binding"/>
    <property type="evidence" value="ECO:0007669"/>
    <property type="project" value="UniProtKB-KW"/>
</dbReference>
<evidence type="ECO:0000256" key="11">
    <source>
        <dbReference type="PIRSR" id="PIRSR600823-2"/>
    </source>
</evidence>
<feature type="binding site" evidence="11">
    <location>
        <position position="105"/>
    </location>
    <ligand>
        <name>substrate</name>
    </ligand>
</feature>
<dbReference type="AlphaFoldDB" id="A0AAN7MPR7"/>
<dbReference type="Gene3D" id="1.10.520.10">
    <property type="match status" value="2"/>
</dbReference>
<evidence type="ECO:0000256" key="8">
    <source>
        <dbReference type="ARBA" id="ARBA00022723"/>
    </source>
</evidence>
<evidence type="ECO:0000256" key="6">
    <source>
        <dbReference type="ARBA" id="ARBA00022559"/>
    </source>
</evidence>
<gene>
    <name evidence="15" type="ORF">SAY86_024665</name>
</gene>
<proteinExistence type="inferred from homology"/>
<comment type="caution">
    <text evidence="15">The sequence shown here is derived from an EMBL/GenBank/DDBJ whole genome shotgun (WGS) entry which is preliminary data.</text>
</comment>
<dbReference type="PANTHER" id="PTHR31388">
    <property type="entry name" value="PEROXIDASE 72-RELATED"/>
    <property type="match status" value="1"/>
</dbReference>
<name>A0AAN7MPR7_TRANT</name>
<accession>A0AAN7MPR7</accession>
<comment type="similarity">
    <text evidence="12">Belongs to the peroxidase family.</text>
</comment>
<evidence type="ECO:0000256" key="3">
    <source>
        <dbReference type="ARBA" id="ARBA00001970"/>
    </source>
</evidence>
<dbReference type="PRINTS" id="PR00461">
    <property type="entry name" value="PLPEROXIDASE"/>
</dbReference>
<evidence type="ECO:0000256" key="12">
    <source>
        <dbReference type="RuleBase" id="RU004241"/>
    </source>
</evidence>
<keyword evidence="7" id="KW-0349">Heme</keyword>
<comment type="catalytic activity">
    <reaction evidence="1">
        <text>2 a phenolic donor + H2O2 = 2 a phenolic radical donor + 2 H2O</text>
        <dbReference type="Rhea" id="RHEA:56136"/>
        <dbReference type="ChEBI" id="CHEBI:15377"/>
        <dbReference type="ChEBI" id="CHEBI:16240"/>
        <dbReference type="ChEBI" id="CHEBI:139520"/>
        <dbReference type="ChEBI" id="CHEBI:139521"/>
        <dbReference type="EC" id="1.11.1.7"/>
    </reaction>
</comment>
<evidence type="ECO:0000256" key="13">
    <source>
        <dbReference type="SAM" id="SignalP"/>
    </source>
</evidence>
<dbReference type="EMBL" id="JAXQNO010000004">
    <property type="protein sequence ID" value="KAK4799300.1"/>
    <property type="molecule type" value="Genomic_DNA"/>
</dbReference>
<evidence type="ECO:0000256" key="4">
    <source>
        <dbReference type="ARBA" id="ARBA00002322"/>
    </source>
</evidence>
<evidence type="ECO:0000256" key="1">
    <source>
        <dbReference type="ARBA" id="ARBA00000189"/>
    </source>
</evidence>
<dbReference type="EC" id="1.11.1.7" evidence="5"/>
<feature type="signal peptide" evidence="13">
    <location>
        <begin position="1"/>
        <end position="30"/>
    </location>
</feature>
<feature type="chain" id="PRO_5042983342" description="peroxidase" evidence="13">
    <location>
        <begin position="31"/>
        <end position="138"/>
    </location>
</feature>
<comment type="cofactor">
    <cofactor evidence="3">
        <name>heme b</name>
        <dbReference type="ChEBI" id="CHEBI:60344"/>
    </cofactor>
</comment>
<reference evidence="15 16" key="1">
    <citation type="journal article" date="2023" name="Hortic Res">
        <title>Pangenome of water caltrop reveals structural variations and asymmetric subgenome divergence after allopolyploidization.</title>
        <authorList>
            <person name="Zhang X."/>
            <person name="Chen Y."/>
            <person name="Wang L."/>
            <person name="Yuan Y."/>
            <person name="Fang M."/>
            <person name="Shi L."/>
            <person name="Lu R."/>
            <person name="Comes H.P."/>
            <person name="Ma Y."/>
            <person name="Chen Y."/>
            <person name="Huang G."/>
            <person name="Zhou Y."/>
            <person name="Zheng Z."/>
            <person name="Qiu Y."/>
        </authorList>
    </citation>
    <scope>NUCLEOTIDE SEQUENCE [LARGE SCALE GENOMIC DNA]</scope>
    <source>
        <strain evidence="15">F231</strain>
    </source>
</reference>
<keyword evidence="13" id="KW-0732">Signal</keyword>
<evidence type="ECO:0000313" key="15">
    <source>
        <dbReference type="EMBL" id="KAK4799300.1"/>
    </source>
</evidence>
<evidence type="ECO:0000256" key="7">
    <source>
        <dbReference type="ARBA" id="ARBA00022617"/>
    </source>
</evidence>
<dbReference type="Pfam" id="PF00141">
    <property type="entry name" value="peroxidase"/>
    <property type="match status" value="1"/>
</dbReference>
<evidence type="ECO:0000259" key="14">
    <source>
        <dbReference type="PROSITE" id="PS50873"/>
    </source>
</evidence>
<evidence type="ECO:0000256" key="2">
    <source>
        <dbReference type="ARBA" id="ARBA00001913"/>
    </source>
</evidence>
<keyword evidence="6" id="KW-0575">Peroxidase</keyword>
<protein>
    <recommendedName>
        <fullName evidence="5">peroxidase</fullName>
        <ecNumber evidence="5">1.11.1.7</ecNumber>
    </recommendedName>
</protein>
<dbReference type="Proteomes" id="UP001346149">
    <property type="component" value="Unassembled WGS sequence"/>
</dbReference>
<evidence type="ECO:0000256" key="10">
    <source>
        <dbReference type="ARBA" id="ARBA00023004"/>
    </source>
</evidence>
<dbReference type="GO" id="GO:0020037">
    <property type="term" value="F:heme binding"/>
    <property type="evidence" value="ECO:0007669"/>
    <property type="project" value="InterPro"/>
</dbReference>
<sequence length="138" mass="14516">MTSSSCSNSMAITGFTLTVLLVVGVPSTNGQLSTGYYYKSCPGVFATVKSTVHSAIAKEARMGASLLRLFFHDCFVNLGGPSWDVKLGRRDARTASQAAANSSIPPPTSSLSNLISSYRNVGLSTQDMVALSGINFLL</sequence>
<dbReference type="PROSITE" id="PS00436">
    <property type="entry name" value="PEROXIDASE_2"/>
    <property type="match status" value="1"/>
</dbReference>
<keyword evidence="10" id="KW-0408">Iron</keyword>
<dbReference type="PANTHER" id="PTHR31388:SF24">
    <property type="entry name" value="PEROXIDASE 52"/>
    <property type="match status" value="1"/>
</dbReference>
<keyword evidence="16" id="KW-1185">Reference proteome</keyword>
<dbReference type="InterPro" id="IPR019794">
    <property type="entry name" value="Peroxidases_AS"/>
</dbReference>
<dbReference type="InterPro" id="IPR000823">
    <property type="entry name" value="Peroxidase_pln"/>
</dbReference>
<organism evidence="15 16">
    <name type="scientific">Trapa natans</name>
    <name type="common">Water chestnut</name>
    <dbReference type="NCBI Taxonomy" id="22666"/>
    <lineage>
        <taxon>Eukaryota</taxon>
        <taxon>Viridiplantae</taxon>
        <taxon>Streptophyta</taxon>
        <taxon>Embryophyta</taxon>
        <taxon>Tracheophyta</taxon>
        <taxon>Spermatophyta</taxon>
        <taxon>Magnoliopsida</taxon>
        <taxon>eudicotyledons</taxon>
        <taxon>Gunneridae</taxon>
        <taxon>Pentapetalae</taxon>
        <taxon>rosids</taxon>
        <taxon>malvids</taxon>
        <taxon>Myrtales</taxon>
        <taxon>Lythraceae</taxon>
        <taxon>Trapa</taxon>
    </lineage>
</organism>
<comment type="function">
    <text evidence="4">Removal of H(2)O(2), oxidation of toxic reductants, biosynthesis and degradation of lignin, suberization, auxin catabolism, response to environmental stresses such as wounding, pathogen attack and oxidative stress. These functions might be dependent on each isozyme/isoform in each plant tissue.</text>
</comment>
<dbReference type="SUPFAM" id="SSF48113">
    <property type="entry name" value="Heme-dependent peroxidases"/>
    <property type="match status" value="1"/>
</dbReference>
<dbReference type="InterPro" id="IPR010255">
    <property type="entry name" value="Haem_peroxidase_sf"/>
</dbReference>
<dbReference type="GO" id="GO:0006979">
    <property type="term" value="P:response to oxidative stress"/>
    <property type="evidence" value="ECO:0007669"/>
    <property type="project" value="InterPro"/>
</dbReference>